<dbReference type="InterPro" id="IPR003593">
    <property type="entry name" value="AAA+_ATPase"/>
</dbReference>
<dbReference type="Proteomes" id="UP000295142">
    <property type="component" value="Unassembled WGS sequence"/>
</dbReference>
<evidence type="ECO:0000313" key="2">
    <source>
        <dbReference type="EMBL" id="TCO72022.1"/>
    </source>
</evidence>
<keyword evidence="3" id="KW-1185">Reference proteome</keyword>
<dbReference type="GO" id="GO:0005524">
    <property type="term" value="F:ATP binding"/>
    <property type="evidence" value="ECO:0007669"/>
    <property type="project" value="InterPro"/>
</dbReference>
<dbReference type="SMART" id="SM00382">
    <property type="entry name" value="AAA"/>
    <property type="match status" value="1"/>
</dbReference>
<name>A0A4R2KHU2_9RHOB</name>
<dbReference type="PANTHER" id="PTHR42759:SF1">
    <property type="entry name" value="MAGNESIUM-CHELATASE SUBUNIT CHLD"/>
    <property type="match status" value="1"/>
</dbReference>
<dbReference type="RefSeq" id="WP_132543495.1">
    <property type="nucleotide sequence ID" value="NZ_SLWW01000005.1"/>
</dbReference>
<dbReference type="CDD" id="cd00009">
    <property type="entry name" value="AAA"/>
    <property type="match status" value="1"/>
</dbReference>
<dbReference type="GO" id="GO:0016887">
    <property type="term" value="F:ATP hydrolysis activity"/>
    <property type="evidence" value="ECO:0007669"/>
    <property type="project" value="InterPro"/>
</dbReference>
<comment type="caution">
    <text evidence="2">The sequence shown here is derived from an EMBL/GenBank/DDBJ whole genome shotgun (WGS) entry which is preliminary data.</text>
</comment>
<dbReference type="EMBL" id="SLWW01000005">
    <property type="protein sequence ID" value="TCO72022.1"/>
    <property type="molecule type" value="Genomic_DNA"/>
</dbReference>
<evidence type="ECO:0000313" key="3">
    <source>
        <dbReference type="Proteomes" id="UP000295142"/>
    </source>
</evidence>
<dbReference type="AlphaFoldDB" id="A0A4R2KHU2"/>
<dbReference type="InterPro" id="IPR011704">
    <property type="entry name" value="ATPase_dyneun-rel_AAA"/>
</dbReference>
<gene>
    <name evidence="2" type="ORF">EV655_105128</name>
</gene>
<reference evidence="2 3" key="1">
    <citation type="submission" date="2019-03" db="EMBL/GenBank/DDBJ databases">
        <title>Genomic Encyclopedia of Type Strains, Phase IV (KMG-IV): sequencing the most valuable type-strain genomes for metagenomic binning, comparative biology and taxonomic classification.</title>
        <authorList>
            <person name="Goeker M."/>
        </authorList>
    </citation>
    <scope>NUCLEOTIDE SEQUENCE [LARGE SCALE GENOMIC DNA]</scope>
    <source>
        <strain evidence="2 3">DSM 4868</strain>
    </source>
</reference>
<evidence type="ECO:0000259" key="1">
    <source>
        <dbReference type="SMART" id="SM00382"/>
    </source>
</evidence>
<sequence length="292" mass="32035">MSDWRMLQDRLSDQGYVAGDDLAMALYLALTLERPLLLEGAAGVGKTEIAKVLAILKEAPLIRLQCYEGLDAGHAIYEWNYQRQLLAIRAAGERGETGPGLEARIFSEDYLLERPLLQAIRQDRPPVLLIDEIDRADEEFEAYLLEILSDFTISIPELGTIHATAKPHVILTSNGTRDLSDALRRRCLFVHVDYPDRATELAILAKRHPGLEPRLAAQIVGFVQALRREDLDKTPGVAETLDFAAAVAGLGVADLTDDPVALKAALVTLLKTQGDRARVPTEVAQRLAGKAA</sequence>
<accession>A0A4R2KHU2</accession>
<dbReference type="InterPro" id="IPR027417">
    <property type="entry name" value="P-loop_NTPase"/>
</dbReference>
<feature type="domain" description="AAA+ ATPase" evidence="1">
    <location>
        <begin position="32"/>
        <end position="199"/>
    </location>
</feature>
<dbReference type="SUPFAM" id="SSF52540">
    <property type="entry name" value="P-loop containing nucleoside triphosphate hydrolases"/>
    <property type="match status" value="1"/>
</dbReference>
<organism evidence="2 3">
    <name type="scientific">Rhodovulum euryhalinum</name>
    <dbReference type="NCBI Taxonomy" id="35805"/>
    <lineage>
        <taxon>Bacteria</taxon>
        <taxon>Pseudomonadati</taxon>
        <taxon>Pseudomonadota</taxon>
        <taxon>Alphaproteobacteria</taxon>
        <taxon>Rhodobacterales</taxon>
        <taxon>Paracoccaceae</taxon>
        <taxon>Rhodovulum</taxon>
    </lineage>
</organism>
<protein>
    <submittedName>
        <fullName evidence="2">MoxR-like ATPase</fullName>
    </submittedName>
</protein>
<dbReference type="Pfam" id="PF07728">
    <property type="entry name" value="AAA_5"/>
    <property type="match status" value="1"/>
</dbReference>
<dbReference type="Gene3D" id="3.40.50.300">
    <property type="entry name" value="P-loop containing nucleotide triphosphate hydrolases"/>
    <property type="match status" value="1"/>
</dbReference>
<proteinExistence type="predicted"/>
<dbReference type="PANTHER" id="PTHR42759">
    <property type="entry name" value="MOXR FAMILY PROTEIN"/>
    <property type="match status" value="1"/>
</dbReference>
<dbReference type="OrthoDB" id="9783370at2"/>
<dbReference type="InterPro" id="IPR050764">
    <property type="entry name" value="CbbQ/NirQ/NorQ/GpvN"/>
</dbReference>